<evidence type="ECO:0000256" key="6">
    <source>
        <dbReference type="ARBA" id="ARBA00023125"/>
    </source>
</evidence>
<dbReference type="InterPro" id="IPR006455">
    <property type="entry name" value="Homeodomain_ZF_HD"/>
</dbReference>
<dbReference type="PROSITE" id="PS50071">
    <property type="entry name" value="HOMEOBOX_2"/>
    <property type="match status" value="1"/>
</dbReference>
<dbReference type="PANTHER" id="PTHR31948:SF76">
    <property type="entry name" value="ZINC-FINGER HOMEODOMAIN PROTEIN 2-LIKE"/>
    <property type="match status" value="1"/>
</dbReference>
<evidence type="ECO:0000259" key="12">
    <source>
        <dbReference type="PROSITE" id="PS50071"/>
    </source>
</evidence>
<evidence type="ECO:0000256" key="11">
    <source>
        <dbReference type="SAM" id="MobiDB-lite"/>
    </source>
</evidence>
<gene>
    <name evidence="14" type="ORF">HAX54_050139</name>
</gene>
<keyword evidence="8" id="KW-0804">Transcription</keyword>
<keyword evidence="2" id="KW-0479">Metal-binding</keyword>
<dbReference type="InterPro" id="IPR001356">
    <property type="entry name" value="HD"/>
</dbReference>
<feature type="region of interest" description="Disordered" evidence="11">
    <location>
        <begin position="1"/>
        <end position="45"/>
    </location>
</feature>
<dbReference type="PANTHER" id="PTHR31948">
    <property type="entry name" value="ZINC-FINGER HOMEODOMAIN PROTEIN 2"/>
    <property type="match status" value="1"/>
</dbReference>
<comment type="subcellular location">
    <subcellularLocation>
        <location evidence="1 10">Nucleus</location>
    </subcellularLocation>
</comment>
<name>A0ABS8SVX9_DATST</name>
<evidence type="ECO:0000256" key="8">
    <source>
        <dbReference type="ARBA" id="ARBA00023163"/>
    </source>
</evidence>
<evidence type="ECO:0000256" key="9">
    <source>
        <dbReference type="ARBA" id="ARBA00023242"/>
    </source>
</evidence>
<feature type="compositionally biased region" description="Low complexity" evidence="11">
    <location>
        <begin position="28"/>
        <end position="44"/>
    </location>
</feature>
<accession>A0ABS8SVX9</accession>
<keyword evidence="7 10" id="KW-0371">Homeobox</keyword>
<evidence type="ECO:0000313" key="14">
    <source>
        <dbReference type="EMBL" id="MCD7463192.1"/>
    </source>
</evidence>
<keyword evidence="4" id="KW-0862">Zinc</keyword>
<dbReference type="PROSITE" id="PS51523">
    <property type="entry name" value="ZF_HD_DIMER"/>
    <property type="match status" value="1"/>
</dbReference>
<evidence type="ECO:0000259" key="13">
    <source>
        <dbReference type="PROSITE" id="PS51523"/>
    </source>
</evidence>
<evidence type="ECO:0000256" key="1">
    <source>
        <dbReference type="ARBA" id="ARBA00004123"/>
    </source>
</evidence>
<keyword evidence="9 10" id="KW-0539">Nucleus</keyword>
<dbReference type="InterPro" id="IPR009057">
    <property type="entry name" value="Homeodomain-like_sf"/>
</dbReference>
<evidence type="ECO:0000256" key="4">
    <source>
        <dbReference type="ARBA" id="ARBA00022833"/>
    </source>
</evidence>
<protein>
    <submittedName>
        <fullName evidence="14">Uncharacterized protein</fullName>
    </submittedName>
</protein>
<organism evidence="14 15">
    <name type="scientific">Datura stramonium</name>
    <name type="common">Jimsonweed</name>
    <name type="synonym">Common thornapple</name>
    <dbReference type="NCBI Taxonomy" id="4076"/>
    <lineage>
        <taxon>Eukaryota</taxon>
        <taxon>Viridiplantae</taxon>
        <taxon>Streptophyta</taxon>
        <taxon>Embryophyta</taxon>
        <taxon>Tracheophyta</taxon>
        <taxon>Spermatophyta</taxon>
        <taxon>Magnoliopsida</taxon>
        <taxon>eudicotyledons</taxon>
        <taxon>Gunneridae</taxon>
        <taxon>Pentapetalae</taxon>
        <taxon>asterids</taxon>
        <taxon>lamiids</taxon>
        <taxon>Solanales</taxon>
        <taxon>Solanaceae</taxon>
        <taxon>Solanoideae</taxon>
        <taxon>Datureae</taxon>
        <taxon>Datura</taxon>
    </lineage>
</organism>
<keyword evidence="6 10" id="KW-0238">DNA-binding</keyword>
<evidence type="ECO:0000256" key="2">
    <source>
        <dbReference type="ARBA" id="ARBA00022723"/>
    </source>
</evidence>
<evidence type="ECO:0000313" key="15">
    <source>
        <dbReference type="Proteomes" id="UP000823775"/>
    </source>
</evidence>
<evidence type="ECO:0000256" key="5">
    <source>
        <dbReference type="ARBA" id="ARBA00023015"/>
    </source>
</evidence>
<sequence length="255" mass="28416">MEFEDQQKQTEEEIGAAEPGHTDSLDNSDSTHPTTTTPKMPPSSQLELEPLAAVQLWSNKPKYKECLKNHAVGIGGHAVDGCGEFMPAGEDGSIDSLKCAACNCHRNFHRKITQPPLTAASGGEPHPFVYHPHNQLPTYYRTLPPPCGYLQYHVAPHQRPLALPSTSGGGGGYREDQEDISNPNYSGGSGSKKRFRTKFSQEQKEKMQEVADKLGWRIQREDEELVQQLCNETGITRQVFKVWMHNNKHTLGKKP</sequence>
<dbReference type="InterPro" id="IPR006456">
    <property type="entry name" value="ZF_HD_homeobox_Cys/His_dimer"/>
</dbReference>
<evidence type="ECO:0000256" key="7">
    <source>
        <dbReference type="ARBA" id="ARBA00023155"/>
    </source>
</evidence>
<proteinExistence type="predicted"/>
<evidence type="ECO:0000256" key="3">
    <source>
        <dbReference type="ARBA" id="ARBA00022771"/>
    </source>
</evidence>
<evidence type="ECO:0000256" key="10">
    <source>
        <dbReference type="PROSITE-ProRule" id="PRU00108"/>
    </source>
</evidence>
<dbReference type="SUPFAM" id="SSF46689">
    <property type="entry name" value="Homeodomain-like"/>
    <property type="match status" value="1"/>
</dbReference>
<keyword evidence="15" id="KW-1185">Reference proteome</keyword>
<feature type="region of interest" description="Disordered" evidence="11">
    <location>
        <begin position="165"/>
        <end position="194"/>
    </location>
</feature>
<dbReference type="EMBL" id="JACEIK010000872">
    <property type="protein sequence ID" value="MCD7463192.1"/>
    <property type="molecule type" value="Genomic_DNA"/>
</dbReference>
<dbReference type="Pfam" id="PF04770">
    <property type="entry name" value="ZF-HD_dimer"/>
    <property type="match status" value="1"/>
</dbReference>
<keyword evidence="5" id="KW-0805">Transcription regulation</keyword>
<dbReference type="NCBIfam" id="TIGR01565">
    <property type="entry name" value="homeo_ZF_HD"/>
    <property type="match status" value="1"/>
</dbReference>
<feature type="compositionally biased region" description="Basic and acidic residues" evidence="11">
    <location>
        <begin position="1"/>
        <end position="11"/>
    </location>
</feature>
<feature type="domain" description="Homeobox" evidence="12">
    <location>
        <begin position="190"/>
        <end position="254"/>
    </location>
</feature>
<comment type="caution">
    <text evidence="14">The sequence shown here is derived from an EMBL/GenBank/DDBJ whole genome shotgun (WGS) entry which is preliminary data.</text>
</comment>
<dbReference type="Gene3D" id="1.10.10.60">
    <property type="entry name" value="Homeodomain-like"/>
    <property type="match status" value="1"/>
</dbReference>
<feature type="domain" description="ZF-HD dimerization-type" evidence="13">
    <location>
        <begin position="63"/>
        <end position="112"/>
    </location>
</feature>
<reference evidence="14 15" key="1">
    <citation type="journal article" date="2021" name="BMC Genomics">
        <title>Datura genome reveals duplications of psychoactive alkaloid biosynthetic genes and high mutation rate following tissue culture.</title>
        <authorList>
            <person name="Rajewski A."/>
            <person name="Carter-House D."/>
            <person name="Stajich J."/>
            <person name="Litt A."/>
        </authorList>
    </citation>
    <scope>NUCLEOTIDE SEQUENCE [LARGE SCALE GENOMIC DNA]</scope>
    <source>
        <strain evidence="14">AR-01</strain>
    </source>
</reference>
<dbReference type="NCBIfam" id="TIGR01566">
    <property type="entry name" value="ZF_HD_prot_N"/>
    <property type="match status" value="1"/>
</dbReference>
<keyword evidence="3" id="KW-0863">Zinc-finger</keyword>
<feature type="DNA-binding region" description="Homeobox" evidence="10">
    <location>
        <begin position="192"/>
        <end position="255"/>
    </location>
</feature>
<dbReference type="Proteomes" id="UP000823775">
    <property type="component" value="Unassembled WGS sequence"/>
</dbReference>